<reference evidence="1 2" key="1">
    <citation type="journal article" date="2014" name="PLoS ONE">
        <title>De novo Genome Assembly of the Fungal Plant Pathogen Pyrenophora semeniperda.</title>
        <authorList>
            <person name="Soliai M.M."/>
            <person name="Meyer S.E."/>
            <person name="Udall J.A."/>
            <person name="Elzinga D.E."/>
            <person name="Hermansen R.A."/>
            <person name="Bodily P.M."/>
            <person name="Hart A.A."/>
            <person name="Coleman C.E."/>
        </authorList>
    </citation>
    <scope>NUCLEOTIDE SEQUENCE [LARGE SCALE GENOMIC DNA]</scope>
    <source>
        <strain evidence="1 2">CCB06</strain>
        <tissue evidence="1">Mycelium</tissue>
    </source>
</reference>
<dbReference type="AlphaFoldDB" id="A0A3M7MHB9"/>
<accession>A0A3M7MHB9</accession>
<dbReference type="Proteomes" id="UP000265663">
    <property type="component" value="Unassembled WGS sequence"/>
</dbReference>
<name>A0A3M7MHB9_9PLEO</name>
<proteinExistence type="predicted"/>
<keyword evidence="2" id="KW-1185">Reference proteome</keyword>
<protein>
    <submittedName>
        <fullName evidence="1">Thioredoxin reductase</fullName>
    </submittedName>
</protein>
<dbReference type="OrthoDB" id="4499271at2759"/>
<sequence length="240" mass="26929">MMAEDVSKGQDDSELPPLDDRLVASAAARLDAAKIPYVLWGNYMLTIFGIPTVVNGIDFVVNDDFMDAAYDTLQGAGFKKCKSEVCNGNKKLFYAPTPHTHLHITESERLGLYKRSDILWRLPNLSNVDGESITLASNPNQLPGPDILGRRGRFQQDLHPVRVLTVSQLVQALLLLAKKDQNTYGGYWMNWISYILEFCTENGVFDKSRLTGNYKTYINAFLEGDHTSRDQAFECIGLTE</sequence>
<dbReference type="InterPro" id="IPR043519">
    <property type="entry name" value="NT_sf"/>
</dbReference>
<evidence type="ECO:0000313" key="2">
    <source>
        <dbReference type="Proteomes" id="UP000265663"/>
    </source>
</evidence>
<dbReference type="EMBL" id="KE747841">
    <property type="protein sequence ID" value="RMZ73734.1"/>
    <property type="molecule type" value="Genomic_DNA"/>
</dbReference>
<dbReference type="SUPFAM" id="SSF81301">
    <property type="entry name" value="Nucleotidyltransferase"/>
    <property type="match status" value="1"/>
</dbReference>
<gene>
    <name evidence="1" type="ORF">GMOD_00009501</name>
</gene>
<evidence type="ECO:0000313" key="1">
    <source>
        <dbReference type="EMBL" id="RMZ73734.1"/>
    </source>
</evidence>
<organism evidence="1 2">
    <name type="scientific">Pyrenophora seminiperda CCB06</name>
    <dbReference type="NCBI Taxonomy" id="1302712"/>
    <lineage>
        <taxon>Eukaryota</taxon>
        <taxon>Fungi</taxon>
        <taxon>Dikarya</taxon>
        <taxon>Ascomycota</taxon>
        <taxon>Pezizomycotina</taxon>
        <taxon>Dothideomycetes</taxon>
        <taxon>Pleosporomycetidae</taxon>
        <taxon>Pleosporales</taxon>
        <taxon>Pleosporineae</taxon>
        <taxon>Pleosporaceae</taxon>
        <taxon>Pyrenophora</taxon>
    </lineage>
</organism>